<evidence type="ECO:0000313" key="3">
    <source>
        <dbReference type="Proteomes" id="UP000296049"/>
    </source>
</evidence>
<feature type="region of interest" description="Disordered" evidence="1">
    <location>
        <begin position="1"/>
        <end position="21"/>
    </location>
</feature>
<dbReference type="AlphaFoldDB" id="R0LUD9"/>
<evidence type="ECO:0000256" key="1">
    <source>
        <dbReference type="SAM" id="MobiDB-lite"/>
    </source>
</evidence>
<dbReference type="Proteomes" id="UP000296049">
    <property type="component" value="Unassembled WGS sequence"/>
</dbReference>
<accession>R0LUD9</accession>
<dbReference type="EMBL" id="KB742810">
    <property type="protein sequence ID" value="EOB04043.1"/>
    <property type="molecule type" value="Genomic_DNA"/>
</dbReference>
<reference evidence="3" key="1">
    <citation type="journal article" date="2013" name="Nat. Genet.">
        <title>The duck genome and transcriptome provide insight into an avian influenza virus reservoir species.</title>
        <authorList>
            <person name="Huang Y."/>
            <person name="Li Y."/>
            <person name="Burt D.W."/>
            <person name="Chen H."/>
            <person name="Zhang Y."/>
            <person name="Qian W."/>
            <person name="Kim H."/>
            <person name="Gan S."/>
            <person name="Zhao Y."/>
            <person name="Li J."/>
            <person name="Yi K."/>
            <person name="Feng H."/>
            <person name="Zhu P."/>
            <person name="Li B."/>
            <person name="Liu Q."/>
            <person name="Fairley S."/>
            <person name="Magor K.E."/>
            <person name="Du Z."/>
            <person name="Hu X."/>
            <person name="Goodman L."/>
            <person name="Tafer H."/>
            <person name="Vignal A."/>
            <person name="Lee T."/>
            <person name="Kim K.W."/>
            <person name="Sheng Z."/>
            <person name="An Y."/>
            <person name="Searle S."/>
            <person name="Herrero J."/>
            <person name="Groenen M.A."/>
            <person name="Crooijmans R.P."/>
            <person name="Faraut T."/>
            <person name="Cai Q."/>
            <person name="Webster R.G."/>
            <person name="Aldridge J.R."/>
            <person name="Warren W.C."/>
            <person name="Bartschat S."/>
            <person name="Kehr S."/>
            <person name="Marz M."/>
            <person name="Stadler P.F."/>
            <person name="Smith J."/>
            <person name="Kraus R.H."/>
            <person name="Zhao Y."/>
            <person name="Ren L."/>
            <person name="Fei J."/>
            <person name="Morisson M."/>
            <person name="Kaiser P."/>
            <person name="Griffin D.K."/>
            <person name="Rao M."/>
            <person name="Pitel F."/>
            <person name="Wang J."/>
            <person name="Li N."/>
        </authorList>
    </citation>
    <scope>NUCLEOTIDE SEQUENCE [LARGE SCALE GENOMIC DNA]</scope>
</reference>
<protein>
    <submittedName>
        <fullName evidence="2">Uncharacterized protein</fullName>
    </submittedName>
</protein>
<evidence type="ECO:0000313" key="2">
    <source>
        <dbReference type="EMBL" id="EOB04043.1"/>
    </source>
</evidence>
<gene>
    <name evidence="2" type="ORF">Anapl_04632</name>
</gene>
<organism evidence="2 3">
    <name type="scientific">Anas platyrhynchos</name>
    <name type="common">Mallard</name>
    <name type="synonym">Anas boschas</name>
    <dbReference type="NCBI Taxonomy" id="8839"/>
    <lineage>
        <taxon>Eukaryota</taxon>
        <taxon>Metazoa</taxon>
        <taxon>Chordata</taxon>
        <taxon>Craniata</taxon>
        <taxon>Vertebrata</taxon>
        <taxon>Euteleostomi</taxon>
        <taxon>Archelosauria</taxon>
        <taxon>Archosauria</taxon>
        <taxon>Dinosauria</taxon>
        <taxon>Saurischia</taxon>
        <taxon>Theropoda</taxon>
        <taxon>Coelurosauria</taxon>
        <taxon>Aves</taxon>
        <taxon>Neognathae</taxon>
        <taxon>Galloanserae</taxon>
        <taxon>Anseriformes</taxon>
        <taxon>Anatidae</taxon>
        <taxon>Anatinae</taxon>
        <taxon>Anas</taxon>
    </lineage>
</organism>
<keyword evidence="3" id="KW-1185">Reference proteome</keyword>
<name>R0LUD9_ANAPL</name>
<sequence>MCAATGMSGAKMPHAGSAARREAVPLGEQAPWLPDTETGLGGKVLGQVGRISHSPASRKPLPILPLPVVAAEAQKKAVHDMACSSFKRSCSLVLFSTSQKLFVFECCVPFSTSAAVERGELCSYFTCWQHGALRAPVCSEWPSFGRLKLREVPEGRCGVPSSPEEIEPAVCIMRPEHCLGSPICCIWECEDSHSCFLPDVVAEEALDITHAEDLRAGPADEWFSHRVDEEGC</sequence>
<proteinExistence type="predicted"/>